<protein>
    <submittedName>
        <fullName evidence="1">Uncharacterized protein</fullName>
    </submittedName>
</protein>
<organism evidence="1 2">
    <name type="scientific">Teratosphaeria destructans</name>
    <dbReference type="NCBI Taxonomy" id="418781"/>
    <lineage>
        <taxon>Eukaryota</taxon>
        <taxon>Fungi</taxon>
        <taxon>Dikarya</taxon>
        <taxon>Ascomycota</taxon>
        <taxon>Pezizomycotina</taxon>
        <taxon>Dothideomycetes</taxon>
        <taxon>Dothideomycetidae</taxon>
        <taxon>Mycosphaerellales</taxon>
        <taxon>Teratosphaeriaceae</taxon>
        <taxon>Teratosphaeria</taxon>
    </lineage>
</organism>
<reference evidence="1 2" key="2">
    <citation type="journal article" date="2021" name="Curr. Genet.">
        <title>Genetic response to nitrogen starvation in the aggressive Eucalyptus foliar pathogen Teratosphaeria destructans.</title>
        <authorList>
            <person name="Havenga M."/>
            <person name="Wingfield B.D."/>
            <person name="Wingfield M.J."/>
            <person name="Dreyer L.L."/>
            <person name="Roets F."/>
            <person name="Aylward J."/>
        </authorList>
    </citation>
    <scope>NUCLEOTIDE SEQUENCE [LARGE SCALE GENOMIC DNA]</scope>
    <source>
        <strain evidence="1">CMW44962</strain>
    </source>
</reference>
<dbReference type="EMBL" id="RIBY02001912">
    <property type="protein sequence ID" value="KAH9827150.1"/>
    <property type="molecule type" value="Genomic_DNA"/>
</dbReference>
<proteinExistence type="predicted"/>
<comment type="caution">
    <text evidence="1">The sequence shown here is derived from an EMBL/GenBank/DDBJ whole genome shotgun (WGS) entry which is preliminary data.</text>
</comment>
<evidence type="ECO:0000313" key="2">
    <source>
        <dbReference type="Proteomes" id="UP001138500"/>
    </source>
</evidence>
<dbReference type="Proteomes" id="UP001138500">
    <property type="component" value="Unassembled WGS sequence"/>
</dbReference>
<dbReference type="AlphaFoldDB" id="A0A9W7SR33"/>
<gene>
    <name evidence="1" type="ORF">Tdes44962_MAKER03120</name>
</gene>
<name>A0A9W7SR33_9PEZI</name>
<accession>A0A9W7SR33</accession>
<evidence type="ECO:0000313" key="1">
    <source>
        <dbReference type="EMBL" id="KAH9827150.1"/>
    </source>
</evidence>
<reference evidence="1 2" key="1">
    <citation type="journal article" date="2018" name="IMA Fungus">
        <title>IMA Genome-F 10: Nine draft genome sequences of Claviceps purpurea s.lat., including C. arundinis, C. humidiphila, and C. cf. spartinae, pseudomolecules for the pitch canker pathogen Fusarium circinatum, draft genome of Davidsoniella eucalypti, Grosmannia galeiformis, Quambalaria eucalypti, and Teratosphaeria destructans.</title>
        <authorList>
            <person name="Wingfield B.D."/>
            <person name="Liu M."/>
            <person name="Nguyen H.D."/>
            <person name="Lane F.A."/>
            <person name="Morgan S.W."/>
            <person name="De Vos L."/>
            <person name="Wilken P.M."/>
            <person name="Duong T.A."/>
            <person name="Aylward J."/>
            <person name="Coetzee M.P."/>
            <person name="Dadej K."/>
            <person name="De Beer Z.W."/>
            <person name="Findlay W."/>
            <person name="Havenga M."/>
            <person name="Kolarik M."/>
            <person name="Menzies J.G."/>
            <person name="Naidoo K."/>
            <person name="Pochopski O."/>
            <person name="Shoukouhi P."/>
            <person name="Santana Q.C."/>
            <person name="Seifert K.A."/>
            <person name="Soal N."/>
            <person name="Steenkamp E.T."/>
            <person name="Tatham C.T."/>
            <person name="van der Nest M.A."/>
            <person name="Wingfield M.J."/>
        </authorList>
    </citation>
    <scope>NUCLEOTIDE SEQUENCE [LARGE SCALE GENOMIC DNA]</scope>
    <source>
        <strain evidence="1">CMW44962</strain>
    </source>
</reference>
<keyword evidence="2" id="KW-1185">Reference proteome</keyword>
<sequence>MSRQCADQRCEHGPGHALQRLAADCTPERVVRRQRPVLGAYAASDNLIIQDVAAWLDWTMTAWLV</sequence>